<dbReference type="OrthoDB" id="642193at2759"/>
<dbReference type="InterPro" id="IPR033961">
    <property type="entry name" value="Exo84"/>
</dbReference>
<dbReference type="InParanoid" id="A0A3P7FMD6"/>
<reference evidence="2 3" key="1">
    <citation type="submission" date="2018-11" db="EMBL/GenBank/DDBJ databases">
        <authorList>
            <consortium name="Pathogen Informatics"/>
        </authorList>
    </citation>
    <scope>NUCLEOTIDE SEQUENCE [LARGE SCALE GENOMIC DNA]</scope>
</reference>
<dbReference type="EMBL" id="UYWW01002568">
    <property type="protein sequence ID" value="VDM11928.1"/>
    <property type="molecule type" value="Genomic_DNA"/>
</dbReference>
<evidence type="ECO:0000256" key="1">
    <source>
        <dbReference type="ARBA" id="ARBA00022448"/>
    </source>
</evidence>
<dbReference type="GO" id="GO:0000145">
    <property type="term" value="C:exocyst"/>
    <property type="evidence" value="ECO:0007669"/>
    <property type="project" value="InterPro"/>
</dbReference>
<evidence type="ECO:0000313" key="2">
    <source>
        <dbReference type="EMBL" id="VDM11928.1"/>
    </source>
</evidence>
<dbReference type="Proteomes" id="UP000270924">
    <property type="component" value="Unassembled WGS sequence"/>
</dbReference>
<dbReference type="PANTHER" id="PTHR21426:SF12">
    <property type="entry name" value="EXOCYST COMPLEX COMPONENT 8"/>
    <property type="match status" value="1"/>
</dbReference>
<gene>
    <name evidence="2" type="ORF">WBA_LOCUS5314</name>
</gene>
<proteinExistence type="predicted"/>
<dbReference type="GO" id="GO:0006893">
    <property type="term" value="P:Golgi to plasma membrane transport"/>
    <property type="evidence" value="ECO:0007669"/>
    <property type="project" value="TreeGrafter"/>
</dbReference>
<sequence>MKGEGVDQIFSDAIGVDVRDQLKGMKSGDETRQLQAFHARLNVANTQSSELVKKSVFLNYKKFIDTAREVSYLEQEIYELSSLLSDQRMLIETLMQMTGEDRSSIGTASLHTSSFSVNPMNVLMQKMDGIAVGFQLHV</sequence>
<protein>
    <submittedName>
        <fullName evidence="2">Uncharacterized protein</fullName>
    </submittedName>
</protein>
<accession>A0A3P7FMD6</accession>
<dbReference type="PANTHER" id="PTHR21426">
    <property type="entry name" value="EXOCYST COMPLEX COMPONENT 8"/>
    <property type="match status" value="1"/>
</dbReference>
<keyword evidence="3" id="KW-1185">Reference proteome</keyword>
<dbReference type="GO" id="GO:0008104">
    <property type="term" value="P:intracellular protein localization"/>
    <property type="evidence" value="ECO:0007669"/>
    <property type="project" value="TreeGrafter"/>
</dbReference>
<name>A0A3P7FMD6_WUCBA</name>
<dbReference type="Pfam" id="PF08700">
    <property type="entry name" value="VPS51_Exo84_N"/>
    <property type="match status" value="1"/>
</dbReference>
<organism evidence="2 3">
    <name type="scientific">Wuchereria bancrofti</name>
    <dbReference type="NCBI Taxonomy" id="6293"/>
    <lineage>
        <taxon>Eukaryota</taxon>
        <taxon>Metazoa</taxon>
        <taxon>Ecdysozoa</taxon>
        <taxon>Nematoda</taxon>
        <taxon>Chromadorea</taxon>
        <taxon>Rhabditida</taxon>
        <taxon>Spirurina</taxon>
        <taxon>Spiruromorpha</taxon>
        <taxon>Filarioidea</taxon>
        <taxon>Onchocercidae</taxon>
        <taxon>Wuchereria</taxon>
    </lineage>
</organism>
<keyword evidence="1" id="KW-0813">Transport</keyword>
<evidence type="ECO:0000313" key="3">
    <source>
        <dbReference type="Proteomes" id="UP000270924"/>
    </source>
</evidence>
<dbReference type="AlphaFoldDB" id="A0A3P7FMD6"/>
<dbReference type="GO" id="GO:0006887">
    <property type="term" value="P:exocytosis"/>
    <property type="evidence" value="ECO:0007669"/>
    <property type="project" value="InterPro"/>
</dbReference>